<dbReference type="PANTHER" id="PTHR43130">
    <property type="entry name" value="ARAC-FAMILY TRANSCRIPTIONAL REGULATOR"/>
    <property type="match status" value="1"/>
</dbReference>
<dbReference type="EMBL" id="JAESWA010000022">
    <property type="protein sequence ID" value="MBL4932199.1"/>
    <property type="molecule type" value="Genomic_DNA"/>
</dbReference>
<dbReference type="Pfam" id="PF13302">
    <property type="entry name" value="Acetyltransf_3"/>
    <property type="match status" value="1"/>
</dbReference>
<dbReference type="Gene3D" id="3.40.630.30">
    <property type="match status" value="1"/>
</dbReference>
<dbReference type="InterPro" id="IPR016181">
    <property type="entry name" value="Acyl_CoA_acyltransferase"/>
</dbReference>
<organism evidence="2 3">
    <name type="scientific">Clostridium paridis</name>
    <dbReference type="NCBI Taxonomy" id="2803863"/>
    <lineage>
        <taxon>Bacteria</taxon>
        <taxon>Bacillati</taxon>
        <taxon>Bacillota</taxon>
        <taxon>Clostridia</taxon>
        <taxon>Eubacteriales</taxon>
        <taxon>Clostridiaceae</taxon>
        <taxon>Clostridium</taxon>
    </lineage>
</organism>
<dbReference type="PANTHER" id="PTHR43130:SF3">
    <property type="entry name" value="HTH-TYPE TRANSCRIPTIONAL REGULATOR RV1931C"/>
    <property type="match status" value="1"/>
</dbReference>
<dbReference type="AlphaFoldDB" id="A0A937FE73"/>
<dbReference type="SUPFAM" id="SSF52317">
    <property type="entry name" value="Class I glutamine amidotransferase-like"/>
    <property type="match status" value="1"/>
</dbReference>
<proteinExistence type="predicted"/>
<protein>
    <submittedName>
        <fullName evidence="2">GNAT family N-acetyltransferase</fullName>
    </submittedName>
</protein>
<reference evidence="2" key="1">
    <citation type="submission" date="2021-01" db="EMBL/GenBank/DDBJ databases">
        <title>Genome public.</title>
        <authorList>
            <person name="Liu C."/>
            <person name="Sun Q."/>
        </authorList>
    </citation>
    <scope>NUCLEOTIDE SEQUENCE</scope>
    <source>
        <strain evidence="2">YIM B02565</strain>
    </source>
</reference>
<dbReference type="InterPro" id="IPR002818">
    <property type="entry name" value="DJ-1/PfpI"/>
</dbReference>
<keyword evidence="3" id="KW-1185">Reference proteome</keyword>
<gene>
    <name evidence="2" type="ORF">JK634_10310</name>
</gene>
<comment type="caution">
    <text evidence="2">The sequence shown here is derived from an EMBL/GenBank/DDBJ whole genome shotgun (WGS) entry which is preliminary data.</text>
</comment>
<dbReference type="RefSeq" id="WP_202767568.1">
    <property type="nucleotide sequence ID" value="NZ_JAESWA010000022.1"/>
</dbReference>
<dbReference type="Gene3D" id="3.40.50.880">
    <property type="match status" value="1"/>
</dbReference>
<dbReference type="Proteomes" id="UP000623681">
    <property type="component" value="Unassembled WGS sequence"/>
</dbReference>
<evidence type="ECO:0000313" key="2">
    <source>
        <dbReference type="EMBL" id="MBL4932199.1"/>
    </source>
</evidence>
<dbReference type="SUPFAM" id="SSF55729">
    <property type="entry name" value="Acyl-CoA N-acyltransferases (Nat)"/>
    <property type="match status" value="1"/>
</dbReference>
<dbReference type="InterPro" id="IPR029062">
    <property type="entry name" value="Class_I_gatase-like"/>
</dbReference>
<evidence type="ECO:0000313" key="3">
    <source>
        <dbReference type="Proteomes" id="UP000623681"/>
    </source>
</evidence>
<feature type="domain" description="N-acetyltransferase" evidence="1">
    <location>
        <begin position="13"/>
        <end position="164"/>
    </location>
</feature>
<dbReference type="PROSITE" id="PS51186">
    <property type="entry name" value="GNAT"/>
    <property type="match status" value="1"/>
</dbReference>
<sequence>MESNFYRRDGKLVYIKQPEFSELKYVQTLWKDRETMDGIGGIYHFPEEKWKVFYHKMVMPSDGKNFYCLVYNLDEVPVGEVSFHGYDSAAKIARFNIKIQGKYRKRGYGREAIRLLLEYYFFEFGGNIMMEKAKQEFSNEFISSLGFEVIRKDKGEITYQISKETFKALSNNEKKNVCCILYPGVDLLEVSFTFELFNLINKFNGEEVFKLYVIGDDEVDLSNGMKIIPSHSYEAPIIPNIIIMPGGCGCLENNKISSYIDKFYKDSDYILATGHGIMTIAKCGIVKNHIIAALEEDRKQILNMSPSSKIAELSYVDTGKIITTVGGKSSIEGTLKIIDNILGNEKTKDLKEYLSIHKK</sequence>
<accession>A0A937FE73</accession>
<dbReference type="Pfam" id="PF01965">
    <property type="entry name" value="DJ-1_PfpI"/>
    <property type="match status" value="1"/>
</dbReference>
<dbReference type="GO" id="GO:0016747">
    <property type="term" value="F:acyltransferase activity, transferring groups other than amino-acyl groups"/>
    <property type="evidence" value="ECO:0007669"/>
    <property type="project" value="InterPro"/>
</dbReference>
<dbReference type="InterPro" id="IPR052158">
    <property type="entry name" value="INH-QAR"/>
</dbReference>
<name>A0A937FE73_9CLOT</name>
<dbReference type="InterPro" id="IPR000182">
    <property type="entry name" value="GNAT_dom"/>
</dbReference>
<evidence type="ECO:0000259" key="1">
    <source>
        <dbReference type="PROSITE" id="PS51186"/>
    </source>
</evidence>